<proteinExistence type="predicted"/>
<feature type="domain" description="Glycosyltransferase subfamily 4-like N-terminal" evidence="1">
    <location>
        <begin position="34"/>
        <end position="191"/>
    </location>
</feature>
<organism evidence="2 3">
    <name type="scientific">Eiseniibacteriota bacterium</name>
    <dbReference type="NCBI Taxonomy" id="2212470"/>
    <lineage>
        <taxon>Bacteria</taxon>
        <taxon>Candidatus Eiseniibacteriota</taxon>
    </lineage>
</organism>
<evidence type="ECO:0000313" key="2">
    <source>
        <dbReference type="EMBL" id="MBU2692618.1"/>
    </source>
</evidence>
<dbReference type="Pfam" id="PF13439">
    <property type="entry name" value="Glyco_transf_4"/>
    <property type="match status" value="1"/>
</dbReference>
<dbReference type="SUPFAM" id="SSF53756">
    <property type="entry name" value="UDP-Glycosyltransferase/glycogen phosphorylase"/>
    <property type="match status" value="1"/>
</dbReference>
<evidence type="ECO:0000313" key="3">
    <source>
        <dbReference type="Proteomes" id="UP000777784"/>
    </source>
</evidence>
<dbReference type="EMBL" id="JAHJDP010000097">
    <property type="protein sequence ID" value="MBU2692618.1"/>
    <property type="molecule type" value="Genomic_DNA"/>
</dbReference>
<name>A0A948WEB6_UNCEI</name>
<dbReference type="PANTHER" id="PTHR12526">
    <property type="entry name" value="GLYCOSYLTRANSFERASE"/>
    <property type="match status" value="1"/>
</dbReference>
<dbReference type="Gene3D" id="3.40.50.2000">
    <property type="entry name" value="Glycogen Phosphorylase B"/>
    <property type="match status" value="2"/>
</dbReference>
<gene>
    <name evidence="2" type="ORF">KJ970_17015</name>
</gene>
<accession>A0A948WEB6</accession>
<dbReference type="AlphaFoldDB" id="A0A948WEB6"/>
<dbReference type="InterPro" id="IPR028098">
    <property type="entry name" value="Glyco_trans_4-like_N"/>
</dbReference>
<evidence type="ECO:0000259" key="1">
    <source>
        <dbReference type="Pfam" id="PF13439"/>
    </source>
</evidence>
<reference evidence="2" key="1">
    <citation type="submission" date="2021-05" db="EMBL/GenBank/DDBJ databases">
        <title>Energy efficiency and biological interactions define the core microbiome of deep oligotrophic groundwater.</title>
        <authorList>
            <person name="Mehrshad M."/>
            <person name="Lopez-Fernandez M."/>
            <person name="Bell E."/>
            <person name="Bernier-Latmani R."/>
            <person name="Bertilsson S."/>
            <person name="Dopson M."/>
        </authorList>
    </citation>
    <scope>NUCLEOTIDE SEQUENCE</scope>
    <source>
        <strain evidence="2">Modern_marine.mb.64</strain>
    </source>
</reference>
<dbReference type="Proteomes" id="UP000777784">
    <property type="component" value="Unassembled WGS sequence"/>
</dbReference>
<protein>
    <submittedName>
        <fullName evidence="2">Glycosyltransferase family 4 protein</fullName>
    </submittedName>
</protein>
<dbReference type="CDD" id="cd03801">
    <property type="entry name" value="GT4_PimA-like"/>
    <property type="match status" value="1"/>
</dbReference>
<comment type="caution">
    <text evidence="2">The sequence shown here is derived from an EMBL/GenBank/DDBJ whole genome shotgun (WGS) entry which is preliminary data.</text>
</comment>
<dbReference type="Pfam" id="PF13692">
    <property type="entry name" value="Glyco_trans_1_4"/>
    <property type="match status" value="1"/>
</dbReference>
<sequence>MERTVRGNGHQLHLPPPPNGSRPRIAIILTQLGFGGAERQTVELLRLLKSTDWEPSLIVCLSDQLEPYASTVQRLGYRLEVLQRHSSFDLDRLYKLRSLLGRERIQIVHAVHLLASGYTWLSQFGSSGIRAVPSIRCAEVYPGWARKWIYRKMFNDSPRAIANSHSGAEFVCDALGAPRERLAIVPNGVDFKELRRQAEPPILRAMLNLPPETPILGFVGKDTPGKNVPLFLDVAHRVMSCVEGTHAVLLGGGLSEFARDKFYPQLPKERIHFLGTREDLPALVADMSCLLVTSLSEGCPNAVLEALGLGTPVVSTDVGDVERMIVQGENGFVVHSGDAEDLAAAVMDVLESGGEGREGVRMNWSALEKSYSIESMVNRTVELWREIL</sequence>